<dbReference type="AlphaFoldDB" id="A0A420CJQ9"/>
<gene>
    <name evidence="2" type="ORF">BXY58_3500</name>
    <name evidence="1" type="ORF">GCM10007332_32560</name>
</gene>
<protein>
    <recommendedName>
        <fullName evidence="5">Asparagine synthetase domain-containing protein</fullName>
    </recommendedName>
</protein>
<dbReference type="Gene3D" id="3.40.50.620">
    <property type="entry name" value="HUPs"/>
    <property type="match status" value="1"/>
</dbReference>
<dbReference type="RefSeq" id="WP_120215015.1">
    <property type="nucleotide sequence ID" value="NZ_BMCW01000010.1"/>
</dbReference>
<reference evidence="1" key="4">
    <citation type="submission" date="2024-05" db="EMBL/GenBank/DDBJ databases">
        <authorList>
            <person name="Sun Q."/>
            <person name="Sedlacek I."/>
        </authorList>
    </citation>
    <scope>NUCLEOTIDE SEQUENCE</scope>
    <source>
        <strain evidence="1">CCM 8490</strain>
    </source>
</reference>
<evidence type="ECO:0000313" key="4">
    <source>
        <dbReference type="Proteomes" id="UP000658202"/>
    </source>
</evidence>
<dbReference type="Proteomes" id="UP000658202">
    <property type="component" value="Unassembled WGS sequence"/>
</dbReference>
<reference evidence="2 3" key="2">
    <citation type="submission" date="2018-09" db="EMBL/GenBank/DDBJ databases">
        <title>Genomic Encyclopedia of Archaeal and Bacterial Type Strains, Phase II (KMG-II): from individual species to whole genera.</title>
        <authorList>
            <person name="Goeker M."/>
        </authorList>
    </citation>
    <scope>NUCLEOTIDE SEQUENCE [LARGE SCALE GENOMIC DNA]</scope>
    <source>
        <strain evidence="2 3">DSM 27620</strain>
    </source>
</reference>
<dbReference type="EMBL" id="RAQH01000013">
    <property type="protein sequence ID" value="RKE78375.1"/>
    <property type="molecule type" value="Genomic_DNA"/>
</dbReference>
<organism evidence="2 3">
    <name type="scientific">Epilithonimonas arachidiradicis</name>
    <dbReference type="NCBI Taxonomy" id="1617282"/>
    <lineage>
        <taxon>Bacteria</taxon>
        <taxon>Pseudomonadati</taxon>
        <taxon>Bacteroidota</taxon>
        <taxon>Flavobacteriia</taxon>
        <taxon>Flavobacteriales</taxon>
        <taxon>Weeksellaceae</taxon>
        <taxon>Chryseobacterium group</taxon>
        <taxon>Epilithonimonas</taxon>
    </lineage>
</organism>
<evidence type="ECO:0008006" key="5">
    <source>
        <dbReference type="Google" id="ProtNLM"/>
    </source>
</evidence>
<evidence type="ECO:0000313" key="2">
    <source>
        <dbReference type="EMBL" id="RKE78375.1"/>
    </source>
</evidence>
<dbReference type="InterPro" id="IPR014729">
    <property type="entry name" value="Rossmann-like_a/b/a_fold"/>
</dbReference>
<evidence type="ECO:0000313" key="1">
    <source>
        <dbReference type="EMBL" id="GGG67223.1"/>
    </source>
</evidence>
<name>A0A420CJQ9_9FLAO</name>
<dbReference type="SUPFAM" id="SSF52402">
    <property type="entry name" value="Adenine nucleotide alpha hydrolases-like"/>
    <property type="match status" value="1"/>
</dbReference>
<dbReference type="OrthoDB" id="693367at2"/>
<sequence>MSKFFLIKYKNVQPKDVEQQLEKVLTNISSDRVENEYVVKKSNRLDELYIGMLNPNKNIEDTGFFTYGKKLTQKTNLLPDGSYAEITYDSNSIEFYCDRFESKTIWFFYDDEKLIISNSQRALISLKKTFFLNDKAVSWFLSSGTLGFQNAWDVEIKKVLNKKRYVFNVNSFELNIVDADYNTLKIKYKNQKQFDNDFLNLTKNNFPVSHSYNDYILPLSGGNDSRLLFYISKELQHFKNIKLINWGTENKLHFDDKKAALQISEFYKSEMVNEYLPKRINNPDLFFETYIKLTDCRIDHFNAFTDHFQIFENLYKSRYRNIVRGDIPFTEGLDLNANMARAHIGIPLFSDYKNEQEFDLEKWKSIQQSDLPDINKSAQESLIAWRDRLYIDFRIPLVISAFNDMIGCFVENSSPMMTYSHFLLYQQQNDNHKGNKEHIVRLSKKMDKSKVPFNAVPSIPRLSDLFENESIQYLIKALENNAVFSDKLIQQVKESLLKPHHQEGFNQNNKSLILKIKSILSEYLPITLKSKLKSKIPKYFNGIELAYRIILINELSNIYLNDSKLINKNDF</sequence>
<accession>A0A420CJQ9</accession>
<keyword evidence="4" id="KW-1185">Reference proteome</keyword>
<evidence type="ECO:0000313" key="3">
    <source>
        <dbReference type="Proteomes" id="UP000285906"/>
    </source>
</evidence>
<reference evidence="1" key="1">
    <citation type="journal article" date="2014" name="Int. J. Syst. Evol. Microbiol.">
        <title>Complete genome of a new Firmicutes species belonging to the dominant human colonic microbiota ('Ruminococcus bicirculans') reveals two chromosomes and a selective capacity to utilize plant glucans.</title>
        <authorList>
            <consortium name="NISC Comparative Sequencing Program"/>
            <person name="Wegmann U."/>
            <person name="Louis P."/>
            <person name="Goesmann A."/>
            <person name="Henrissat B."/>
            <person name="Duncan S.H."/>
            <person name="Flint H.J."/>
        </authorList>
    </citation>
    <scope>NUCLEOTIDE SEQUENCE</scope>
    <source>
        <strain evidence="1">CCM 8490</strain>
    </source>
</reference>
<dbReference type="Proteomes" id="UP000285906">
    <property type="component" value="Unassembled WGS sequence"/>
</dbReference>
<dbReference type="EMBL" id="BMCW01000010">
    <property type="protein sequence ID" value="GGG67223.1"/>
    <property type="molecule type" value="Genomic_DNA"/>
</dbReference>
<reference evidence="4" key="3">
    <citation type="journal article" date="2019" name="Int. J. Syst. Evol. Microbiol.">
        <title>The Global Catalogue of Microorganisms (GCM) 10K type strain sequencing project: providing services to taxonomists for standard genome sequencing and annotation.</title>
        <authorList>
            <consortium name="The Broad Institute Genomics Platform"/>
            <consortium name="The Broad Institute Genome Sequencing Center for Infectious Disease"/>
            <person name="Wu L."/>
            <person name="Ma J."/>
        </authorList>
    </citation>
    <scope>NUCLEOTIDE SEQUENCE [LARGE SCALE GENOMIC DNA]</scope>
    <source>
        <strain evidence="4">CCM 8490</strain>
    </source>
</reference>
<comment type="caution">
    <text evidence="2">The sequence shown here is derived from an EMBL/GenBank/DDBJ whole genome shotgun (WGS) entry which is preliminary data.</text>
</comment>
<proteinExistence type="predicted"/>